<feature type="region of interest" description="Disordered" evidence="1">
    <location>
        <begin position="605"/>
        <end position="632"/>
    </location>
</feature>
<evidence type="ECO:0000256" key="1">
    <source>
        <dbReference type="SAM" id="MobiDB-lite"/>
    </source>
</evidence>
<gene>
    <name evidence="2" type="ORF">LCGC14_1461300</name>
</gene>
<accession>A0A0F9JFL7</accession>
<protein>
    <recommendedName>
        <fullName evidence="3">Tip attachment protein J domain-containing protein</fullName>
    </recommendedName>
</protein>
<dbReference type="AlphaFoldDB" id="A0A0F9JFL7"/>
<proteinExistence type="predicted"/>
<comment type="caution">
    <text evidence="2">The sequence shown here is derived from an EMBL/GenBank/DDBJ whole genome shotgun (WGS) entry which is preliminary data.</text>
</comment>
<evidence type="ECO:0000313" key="2">
    <source>
        <dbReference type="EMBL" id="KKM68398.1"/>
    </source>
</evidence>
<sequence>MIIGGISDAIGNKQSPAGTLAIRQRGILIRNRAADSPVPVAYGSFKIGVIVGDAAVDTGSPNNEDIYLPTYLCHGSRDDLGIGSIDNIFFNGVEALDENEAYQSPYTASNLFFNKYLGTSTQNIADLTVDGTDLDTVFAKWDKTTDKGGGLAGVLFKLVYDIDVYPSNIPIITMLVKGNLVEDNRSEVSGIDISFQDADPDTITRASGSFVDDGYVAGDRVAVSGSGANDGSYTIATVAATILTLVSGDALTAAGAASGITLKRWAHPDNGGDNPALCIRDYLLSTTYGAGIAASLIDETSFNAMANYYDETVSTPDGNTTRFTCNGWLDTGRSVPENIADILSSCRGNLVFEGGVYRLFTTRAVTASALTINVDNMLGEWGWTTPGIDSKVNVVNATMIDPSRSYQPHTITWPDGGTNYFQSQDSGFVRERNIDLPMTQNIFVAQQIAATELKETRRGITVACICTEELLQAQIGDVVSLTRDDPDWVAKKFWVIGMGLLLNSWVRLALYEYETAVSGINFTFADADPDTIVRASGSWIDDGFRSFDVIEVADSVSNDGTYTVETVSALTLTLIASDTLAAEGPSGGITVRTSIYAHDSQSAETAATASDLPTDPTDIQSNIKDPSHGGTGLVDPTSGVLLLGAGASAMTELAFGAAGGYVRSTGAAWARSALLVADMAGGTFGAGDFIFPGDVTVGDDLFLLANAVENWDGGDVTWTHSGQANAGR</sequence>
<reference evidence="2" key="1">
    <citation type="journal article" date="2015" name="Nature">
        <title>Complex archaea that bridge the gap between prokaryotes and eukaryotes.</title>
        <authorList>
            <person name="Spang A."/>
            <person name="Saw J.H."/>
            <person name="Jorgensen S.L."/>
            <person name="Zaremba-Niedzwiedzka K."/>
            <person name="Martijn J."/>
            <person name="Lind A.E."/>
            <person name="van Eijk R."/>
            <person name="Schleper C."/>
            <person name="Guy L."/>
            <person name="Ettema T.J."/>
        </authorList>
    </citation>
    <scope>NUCLEOTIDE SEQUENCE</scope>
</reference>
<name>A0A0F9JFL7_9ZZZZ</name>
<dbReference type="EMBL" id="LAZR01010175">
    <property type="protein sequence ID" value="KKM68398.1"/>
    <property type="molecule type" value="Genomic_DNA"/>
</dbReference>
<evidence type="ECO:0008006" key="3">
    <source>
        <dbReference type="Google" id="ProtNLM"/>
    </source>
</evidence>
<organism evidence="2">
    <name type="scientific">marine sediment metagenome</name>
    <dbReference type="NCBI Taxonomy" id="412755"/>
    <lineage>
        <taxon>unclassified sequences</taxon>
        <taxon>metagenomes</taxon>
        <taxon>ecological metagenomes</taxon>
    </lineage>
</organism>